<dbReference type="InterPro" id="IPR027417">
    <property type="entry name" value="P-loop_NTPase"/>
</dbReference>
<dbReference type="SUPFAM" id="SSF52540">
    <property type="entry name" value="P-loop containing nucleoside triphosphate hydrolases"/>
    <property type="match status" value="1"/>
</dbReference>
<gene>
    <name evidence="3" type="ORF">B9Q03_02855</name>
</gene>
<dbReference type="InterPro" id="IPR041682">
    <property type="entry name" value="AAA_14"/>
</dbReference>
<proteinExistence type="predicted"/>
<organism evidence="3 4">
    <name type="scientific">Candidatus Marsarchaeota G2 archaeon OSP_D</name>
    <dbReference type="NCBI Taxonomy" id="1978157"/>
    <lineage>
        <taxon>Archaea</taxon>
        <taxon>Candidatus Marsarchaeota</taxon>
        <taxon>Candidatus Marsarchaeota group 2</taxon>
    </lineage>
</organism>
<dbReference type="PANTHER" id="PTHR43566:SF1">
    <property type="entry name" value="AAA+ ATPASE DOMAIN-CONTAINING PROTEIN"/>
    <property type="match status" value="1"/>
</dbReference>
<dbReference type="EMBL" id="NEXE01000014">
    <property type="protein sequence ID" value="PSN91936.1"/>
    <property type="molecule type" value="Genomic_DNA"/>
</dbReference>
<name>A0A2R6AZZ7_9ARCH</name>
<dbReference type="Proteomes" id="UP000240322">
    <property type="component" value="Unassembled WGS sequence"/>
</dbReference>
<feature type="domain" description="AAA" evidence="1">
    <location>
        <begin position="19"/>
        <end position="139"/>
    </location>
</feature>
<evidence type="ECO:0000259" key="1">
    <source>
        <dbReference type="Pfam" id="PF13173"/>
    </source>
</evidence>
<feature type="domain" description="DUF4143" evidence="2">
    <location>
        <begin position="214"/>
        <end position="365"/>
    </location>
</feature>
<dbReference type="InterPro" id="IPR025420">
    <property type="entry name" value="DUF4143"/>
</dbReference>
<dbReference type="Gene3D" id="3.40.50.300">
    <property type="entry name" value="P-loop containing nucleotide triphosphate hydrolases"/>
    <property type="match status" value="1"/>
</dbReference>
<reference evidence="3 4" key="1">
    <citation type="submission" date="2017-04" db="EMBL/GenBank/DDBJ databases">
        <title>Novel microbial lineages endemic to geothermal iron-oxide mats fill important gaps in the evolutionary history of Archaea.</title>
        <authorList>
            <person name="Jay Z.J."/>
            <person name="Beam J.P."/>
            <person name="Dlakic M."/>
            <person name="Rusch D.B."/>
            <person name="Kozubal M.A."/>
            <person name="Inskeep W.P."/>
        </authorList>
    </citation>
    <scope>NUCLEOTIDE SEQUENCE [LARGE SCALE GENOMIC DNA]</scope>
    <source>
        <strain evidence="3">OSP_D</strain>
    </source>
</reference>
<evidence type="ECO:0000313" key="4">
    <source>
        <dbReference type="Proteomes" id="UP000240322"/>
    </source>
</evidence>
<evidence type="ECO:0008006" key="5">
    <source>
        <dbReference type="Google" id="ProtNLM"/>
    </source>
</evidence>
<dbReference type="AlphaFoldDB" id="A0A2R6AZZ7"/>
<dbReference type="PANTHER" id="PTHR43566">
    <property type="entry name" value="CONSERVED PROTEIN"/>
    <property type="match status" value="1"/>
</dbReference>
<dbReference type="Pfam" id="PF13635">
    <property type="entry name" value="DUF4143"/>
    <property type="match status" value="1"/>
</dbReference>
<evidence type="ECO:0000259" key="2">
    <source>
        <dbReference type="Pfam" id="PF13635"/>
    </source>
</evidence>
<protein>
    <recommendedName>
        <fullName evidence="5">AAA+ ATPase domain-containing protein</fullName>
    </recommendedName>
</protein>
<dbReference type="Pfam" id="PF13173">
    <property type="entry name" value="AAA_14"/>
    <property type="match status" value="1"/>
</dbReference>
<accession>A0A2R6AZZ7</accession>
<evidence type="ECO:0000313" key="3">
    <source>
        <dbReference type="EMBL" id="PSN91936.1"/>
    </source>
</evidence>
<sequence length="410" mass="47111">MEYLPRIIEEELDKWMLRREAVIIKGPRQSGKTTMLRHLEEKFGGSYVTLEDPDELETFEKFPRSFAERRLQGGFLYIDEAQRSRKAGRIAKLLYDLYSERLKLVLTGSGSFDIKVEIGRWLVGRGVYFELLPLGFEEFVMWKRSDLHEIFSQRLKTLKEFLESGEEPSLDDPFRREFEALLSEYVVYGGFPAVVKEEDAKLGLLKNLVSMYVEKDVFGSFGIREVEKFRSLTKYLALSSGSILEASSACSDIGLDYRTFVSYLSILVNTYVIRLISPYHTNKINEIKKAKKVYFYDLGFRNAILGIFAPVENRTDTGAMLENFVLNELILQGYEPRYWRTTGKAEVDFVIQTALGLVPIEVKASGTPERGFLSFIERYKPKVGVVFTKGYTGVKQIEGTKVAFLPHHFV</sequence>
<comment type="caution">
    <text evidence="3">The sequence shown here is derived from an EMBL/GenBank/DDBJ whole genome shotgun (WGS) entry which is preliminary data.</text>
</comment>